<sequence>MLLNCGDQTRTGAVSMKFQEDDTPVWAINCQQRKDIYPTKFAARNRLSPATFEWGGLRRDRSHRDKLKLIVWETGVLKEFPMFLRPFYFSLTY</sequence>
<dbReference type="Proteomes" id="UP000499080">
    <property type="component" value="Unassembled WGS sequence"/>
</dbReference>
<accession>A0A4Y2BVJ8</accession>
<comment type="caution">
    <text evidence="1">The sequence shown here is derived from an EMBL/GenBank/DDBJ whole genome shotgun (WGS) entry which is preliminary data.</text>
</comment>
<reference evidence="1 2" key="1">
    <citation type="journal article" date="2019" name="Sci. Rep.">
        <title>Orb-weaving spider Araneus ventricosus genome elucidates the spidroin gene catalogue.</title>
        <authorList>
            <person name="Kono N."/>
            <person name="Nakamura H."/>
            <person name="Ohtoshi R."/>
            <person name="Moran D.A.P."/>
            <person name="Shinohara A."/>
            <person name="Yoshida Y."/>
            <person name="Fujiwara M."/>
            <person name="Mori M."/>
            <person name="Tomita M."/>
            <person name="Arakawa K."/>
        </authorList>
    </citation>
    <scope>NUCLEOTIDE SEQUENCE [LARGE SCALE GENOMIC DNA]</scope>
</reference>
<proteinExistence type="predicted"/>
<evidence type="ECO:0000313" key="2">
    <source>
        <dbReference type="Proteomes" id="UP000499080"/>
    </source>
</evidence>
<protein>
    <submittedName>
        <fullName evidence="1">Uncharacterized protein</fullName>
    </submittedName>
</protein>
<evidence type="ECO:0000313" key="1">
    <source>
        <dbReference type="EMBL" id="GBL95597.1"/>
    </source>
</evidence>
<keyword evidence="2" id="KW-1185">Reference proteome</keyword>
<dbReference type="OrthoDB" id="9884289at2759"/>
<name>A0A4Y2BVJ8_ARAVE</name>
<gene>
    <name evidence="1" type="ORF">AVEN_24808_1</name>
</gene>
<dbReference type="EMBL" id="BGPR01000113">
    <property type="protein sequence ID" value="GBL95597.1"/>
    <property type="molecule type" value="Genomic_DNA"/>
</dbReference>
<organism evidence="1 2">
    <name type="scientific">Araneus ventricosus</name>
    <name type="common">Orbweaver spider</name>
    <name type="synonym">Epeira ventricosa</name>
    <dbReference type="NCBI Taxonomy" id="182803"/>
    <lineage>
        <taxon>Eukaryota</taxon>
        <taxon>Metazoa</taxon>
        <taxon>Ecdysozoa</taxon>
        <taxon>Arthropoda</taxon>
        <taxon>Chelicerata</taxon>
        <taxon>Arachnida</taxon>
        <taxon>Araneae</taxon>
        <taxon>Araneomorphae</taxon>
        <taxon>Entelegynae</taxon>
        <taxon>Araneoidea</taxon>
        <taxon>Araneidae</taxon>
        <taxon>Araneus</taxon>
    </lineage>
</organism>
<dbReference type="AlphaFoldDB" id="A0A4Y2BVJ8"/>